<keyword evidence="5" id="KW-1015">Disulfide bond</keyword>
<comment type="cofactor">
    <cofactor evidence="4">
        <name>Zn(2+)</name>
        <dbReference type="ChEBI" id="CHEBI:29105"/>
    </cofactor>
    <text evidence="4">Binds 2 Zn(2+) ions per subunit.</text>
</comment>
<dbReference type="OrthoDB" id="282973at2759"/>
<keyword evidence="3" id="KW-0326">Glycosidase</keyword>
<accession>A0A5M3ZB64</accession>
<dbReference type="GO" id="GO:0016020">
    <property type="term" value="C:membrane"/>
    <property type="evidence" value="ECO:0007669"/>
    <property type="project" value="GOC"/>
</dbReference>
<evidence type="ECO:0000256" key="4">
    <source>
        <dbReference type="PIRSR" id="PIRSR000948-1"/>
    </source>
</evidence>
<comment type="similarity">
    <text evidence="3">Belongs to the acid sphingomyelinase family.</text>
</comment>
<feature type="binding site" evidence="4">
    <location>
        <position position="309"/>
    </location>
    <ligand>
        <name>Zn(2+)</name>
        <dbReference type="ChEBI" id="CHEBI:29105"/>
        <label>1</label>
    </ligand>
</feature>
<dbReference type="Proteomes" id="UP000452235">
    <property type="component" value="Unassembled WGS sequence"/>
</dbReference>
<dbReference type="GO" id="GO:0046872">
    <property type="term" value="F:metal ion binding"/>
    <property type="evidence" value="ECO:0007669"/>
    <property type="project" value="UniProtKB-KW"/>
</dbReference>
<evidence type="ECO:0000256" key="1">
    <source>
        <dbReference type="ARBA" id="ARBA00022801"/>
    </source>
</evidence>
<comment type="caution">
    <text evidence="7">The sequence shown here is derived from an EMBL/GenBank/DDBJ whole genome shotgun (WGS) entry which is preliminary data.</text>
</comment>
<dbReference type="EMBL" id="BLJY01000012">
    <property type="protein sequence ID" value="GFF20421.1"/>
    <property type="molecule type" value="Genomic_DNA"/>
</dbReference>
<keyword evidence="4" id="KW-0862">Zinc</keyword>
<feature type="binding site" evidence="4">
    <location>
        <position position="226"/>
    </location>
    <ligand>
        <name>Zn(2+)</name>
        <dbReference type="ChEBI" id="CHEBI:29105"/>
        <label>1</label>
    </ligand>
</feature>
<feature type="disulfide bond" evidence="5">
    <location>
        <begin position="247"/>
        <end position="272"/>
    </location>
</feature>
<dbReference type="Gene3D" id="3.60.21.10">
    <property type="match status" value="1"/>
</dbReference>
<dbReference type="GO" id="GO:0016798">
    <property type="term" value="F:hydrolase activity, acting on glycosyl bonds"/>
    <property type="evidence" value="ECO:0007669"/>
    <property type="project" value="UniProtKB-KW"/>
</dbReference>
<evidence type="ECO:0000313" key="8">
    <source>
        <dbReference type="Proteomes" id="UP000452235"/>
    </source>
</evidence>
<gene>
    <name evidence="7" type="ORF">ATEIFO6365_0012017700</name>
</gene>
<dbReference type="PANTHER" id="PTHR10340">
    <property type="entry name" value="SPHINGOMYELIN PHOSPHODIESTERASE"/>
    <property type="match status" value="1"/>
</dbReference>
<evidence type="ECO:0000313" key="7">
    <source>
        <dbReference type="EMBL" id="GFF20421.1"/>
    </source>
</evidence>
<feature type="binding site" evidence="4">
    <location>
        <position position="503"/>
    </location>
    <ligand>
        <name>Zn(2+)</name>
        <dbReference type="ChEBI" id="CHEBI:29105"/>
        <label>1</label>
    </ligand>
</feature>
<name>A0A5M3ZB64_ASPTE</name>
<sequence length="675" mass="73262">MSAVTSLPGASSYIAPPGFPTAAFSSYYYFPSKPTAEPQPIIHDPVLGFDFPLNLTDPNGIPQEKHDPIVFPKPVSHLPDHKQRALIQGIKANVTRLIVESSSSNCTTCKEALAAAKPAALYAPTLVPGAIISLCKQFHFQEDPSCEEAYAASAFGAIWTQVLAYADVQGLDGNYICNFLSPTFCDMPSTTPLDTTNLFPKPKPANPLIPKPSGKRIKVAHLSDIHLDPRYAVNAEANCTKAKSCCCRANLFNSASNNTILAPASAYGEFRCDSPYDLTLAALQAVGPLTGTGKDPDQDKLAFTLYTGDLLAHDEPQTQIDLAYLAYAETSVTDMLKTYLTGPVFATLGNHDSSPKNIDAPHGLPSTAGQQLSWNYDHVAGLWQQAGWLDAKAAAAARAHYGGYSVKTAAGLRILALNTDFWYASNLLTLVNTTNPDVSGTLAWLIAELQRAEDAAERVWIIGHVPSGWEGAGVLPNPTNLFYQIVERYSPHVIANLFFGHNHEDEFHLYYAGNGTVRAPRTALATAWIGPSITPNMNMNSGFRVYEVDTGDFNVYEAYTFFSNVSEFGGLRDSGPVWRVEYSTRETYGPAASWPPGFPLNATFWHRVTEAMERDGNLVTLFNVLQGRRSVKSPQCTSARCREAKVCYMRSGSAALARGCTPGFGSVQSPFWGEA</sequence>
<keyword evidence="1 3" id="KW-0378">Hydrolase</keyword>
<feature type="domain" description="Calcineurin-like phosphoesterase" evidence="6">
    <location>
        <begin position="217"/>
        <end position="504"/>
    </location>
</feature>
<dbReference type="SUPFAM" id="SSF56300">
    <property type="entry name" value="Metallo-dependent phosphatases"/>
    <property type="match status" value="1"/>
</dbReference>
<dbReference type="VEuPathDB" id="FungiDB:ATEG_08206"/>
<feature type="binding site" evidence="4">
    <location>
        <position position="350"/>
    </location>
    <ligand>
        <name>Zn(2+)</name>
        <dbReference type="ChEBI" id="CHEBI:29105"/>
        <label>2</label>
    </ligand>
</feature>
<keyword evidence="2" id="KW-0325">Glycoprotein</keyword>
<reference evidence="7 8" key="1">
    <citation type="submission" date="2020-01" db="EMBL/GenBank/DDBJ databases">
        <title>Aspergillus terreus IFO 6365 whole genome shotgun sequence.</title>
        <authorList>
            <person name="Kanamasa S."/>
            <person name="Takahashi H."/>
        </authorList>
    </citation>
    <scope>NUCLEOTIDE SEQUENCE [LARGE SCALE GENOMIC DNA]</scope>
    <source>
        <strain evidence="7 8">IFO 6365</strain>
    </source>
</reference>
<keyword evidence="8" id="KW-1185">Reference proteome</keyword>
<keyword evidence="4" id="KW-0479">Metal-binding</keyword>
<feature type="binding site" evidence="4">
    <location>
        <position position="501"/>
    </location>
    <ligand>
        <name>Zn(2+)</name>
        <dbReference type="ChEBI" id="CHEBI:29105"/>
        <label>2</label>
    </ligand>
</feature>
<dbReference type="PANTHER" id="PTHR10340:SF27">
    <property type="entry name" value="ACL091CP"/>
    <property type="match status" value="1"/>
</dbReference>
<organism evidence="7 8">
    <name type="scientific">Aspergillus terreus</name>
    <dbReference type="NCBI Taxonomy" id="33178"/>
    <lineage>
        <taxon>Eukaryota</taxon>
        <taxon>Fungi</taxon>
        <taxon>Dikarya</taxon>
        <taxon>Ascomycota</taxon>
        <taxon>Pezizomycotina</taxon>
        <taxon>Eurotiomycetes</taxon>
        <taxon>Eurotiomycetidae</taxon>
        <taxon>Eurotiales</taxon>
        <taxon>Aspergillaceae</taxon>
        <taxon>Aspergillus</taxon>
        <taxon>Aspergillus subgen. Circumdati</taxon>
    </lineage>
</organism>
<dbReference type="GO" id="GO:0006685">
    <property type="term" value="P:sphingomyelin catabolic process"/>
    <property type="evidence" value="ECO:0007669"/>
    <property type="project" value="UniProtKB-UniRule"/>
</dbReference>
<dbReference type="AlphaFoldDB" id="A0A5M3ZB64"/>
<evidence type="ECO:0000256" key="5">
    <source>
        <dbReference type="PIRSR" id="PIRSR000948-2"/>
    </source>
</evidence>
<feature type="disulfide bond" evidence="5">
    <location>
        <begin position="109"/>
        <end position="177"/>
    </location>
</feature>
<evidence type="ECO:0000256" key="3">
    <source>
        <dbReference type="PIRNR" id="PIRNR000948"/>
    </source>
</evidence>
<evidence type="ECO:0000256" key="2">
    <source>
        <dbReference type="ARBA" id="ARBA00023180"/>
    </source>
</evidence>
<comment type="function">
    <text evidence="3">Converts sphingomyelin to ceramide.</text>
</comment>
<dbReference type="Pfam" id="PF00149">
    <property type="entry name" value="Metallophos"/>
    <property type="match status" value="1"/>
</dbReference>
<evidence type="ECO:0000259" key="6">
    <source>
        <dbReference type="Pfam" id="PF00149"/>
    </source>
</evidence>
<dbReference type="PIRSF" id="PIRSF000948">
    <property type="entry name" value="Sphingomy_PDE"/>
    <property type="match status" value="1"/>
</dbReference>
<protein>
    <recommendedName>
        <fullName evidence="3">Sphingomyelin phosphodiesterase</fullName>
    </recommendedName>
</protein>
<dbReference type="InterPro" id="IPR041805">
    <property type="entry name" value="ASMase/PPN1_MPP"/>
</dbReference>
<feature type="disulfide bond" evidence="5">
    <location>
        <begin position="239"/>
        <end position="246"/>
    </location>
</feature>
<dbReference type="InterPro" id="IPR011160">
    <property type="entry name" value="Sphingomy_PDE"/>
</dbReference>
<feature type="binding site" evidence="4">
    <location>
        <position position="309"/>
    </location>
    <ligand>
        <name>Zn(2+)</name>
        <dbReference type="ChEBI" id="CHEBI:29105"/>
        <label>2</label>
    </ligand>
</feature>
<dbReference type="InterPro" id="IPR004843">
    <property type="entry name" value="Calcineurin-like_PHP"/>
</dbReference>
<feature type="binding site" evidence="4">
    <location>
        <position position="464"/>
    </location>
    <ligand>
        <name>Zn(2+)</name>
        <dbReference type="ChEBI" id="CHEBI:29105"/>
        <label>2</label>
    </ligand>
</feature>
<proteinExistence type="inferred from homology"/>
<feature type="disulfide bond" evidence="5">
    <location>
        <begin position="135"/>
        <end position="146"/>
    </location>
</feature>
<dbReference type="CDD" id="cd00842">
    <property type="entry name" value="MPP_ASMase"/>
    <property type="match status" value="1"/>
</dbReference>
<feature type="disulfide bond" evidence="5">
    <location>
        <begin position="106"/>
        <end position="185"/>
    </location>
</feature>
<dbReference type="GO" id="GO:0004767">
    <property type="term" value="F:sphingomyelin phosphodiesterase activity"/>
    <property type="evidence" value="ECO:0007669"/>
    <property type="project" value="UniProtKB-UniRule"/>
</dbReference>
<dbReference type="InterPro" id="IPR029052">
    <property type="entry name" value="Metallo-depent_PP-like"/>
</dbReference>
<feature type="binding site" evidence="4">
    <location>
        <position position="224"/>
    </location>
    <ligand>
        <name>Zn(2+)</name>
        <dbReference type="ChEBI" id="CHEBI:29105"/>
        <label>1</label>
    </ligand>
</feature>